<feature type="signal peptide" evidence="8">
    <location>
        <begin position="1"/>
        <end position="22"/>
    </location>
</feature>
<evidence type="ECO:0000256" key="4">
    <source>
        <dbReference type="ARBA" id="ARBA00022982"/>
    </source>
</evidence>
<dbReference type="GO" id="GO:0016020">
    <property type="term" value="C:membrane"/>
    <property type="evidence" value="ECO:0007669"/>
    <property type="project" value="UniProtKB-SubCell"/>
</dbReference>
<keyword evidence="2" id="KW-0813">Transport</keyword>
<evidence type="ECO:0000256" key="6">
    <source>
        <dbReference type="ARBA" id="ARBA00023136"/>
    </source>
</evidence>
<dbReference type="Gene3D" id="2.60.40.1210">
    <property type="entry name" value="Cellobiose dehydrogenase, cytochrome domain"/>
    <property type="match status" value="1"/>
</dbReference>
<evidence type="ECO:0000256" key="5">
    <source>
        <dbReference type="ARBA" id="ARBA00022989"/>
    </source>
</evidence>
<evidence type="ECO:0000256" key="7">
    <source>
        <dbReference type="SAM" id="Phobius"/>
    </source>
</evidence>
<feature type="domain" description="Cytochrome b561" evidence="10">
    <location>
        <begin position="221"/>
        <end position="343"/>
    </location>
</feature>
<dbReference type="InterPro" id="IPR005018">
    <property type="entry name" value="DOMON_domain"/>
</dbReference>
<feature type="domain" description="DOMON" evidence="9">
    <location>
        <begin position="66"/>
        <end position="156"/>
    </location>
</feature>
<dbReference type="Pfam" id="PF16010">
    <property type="entry name" value="CDH-cyt"/>
    <property type="match status" value="1"/>
</dbReference>
<comment type="subcellular location">
    <subcellularLocation>
        <location evidence="1">Membrane</location>
    </subcellularLocation>
</comment>
<keyword evidence="12" id="KW-1185">Reference proteome</keyword>
<dbReference type="InterPro" id="IPR006593">
    <property type="entry name" value="Cyt_b561/ferric_Rdtase_TM"/>
</dbReference>
<protein>
    <recommendedName>
        <fullName evidence="13">Cellobiose dehydrogenase cytochrome domain-containing protein</fullName>
    </recommendedName>
</protein>
<reference evidence="11 12" key="1">
    <citation type="submission" date="2019-04" db="EMBL/GenBank/DDBJ databases">
        <authorList>
            <consortium name="DOE Joint Genome Institute"/>
            <person name="Mondo S."/>
            <person name="Kjaerbolling I."/>
            <person name="Vesth T."/>
            <person name="Frisvad J.C."/>
            <person name="Nybo J.L."/>
            <person name="Theobald S."/>
            <person name="Kildgaard S."/>
            <person name="Isbrandt T."/>
            <person name="Kuo A."/>
            <person name="Sato A."/>
            <person name="Lyhne E.K."/>
            <person name="Kogle M.E."/>
            <person name="Wiebenga A."/>
            <person name="Kun R.S."/>
            <person name="Lubbers R.J."/>
            <person name="Makela M.R."/>
            <person name="Barry K."/>
            <person name="Chovatia M."/>
            <person name="Clum A."/>
            <person name="Daum C."/>
            <person name="Haridas S."/>
            <person name="He G."/>
            <person name="LaButti K."/>
            <person name="Lipzen A."/>
            <person name="Riley R."/>
            <person name="Salamov A."/>
            <person name="Simmons B.A."/>
            <person name="Magnuson J.K."/>
            <person name="Henrissat B."/>
            <person name="Mortensen U.H."/>
            <person name="Larsen T.O."/>
            <person name="Devries R.P."/>
            <person name="Grigoriev I.V."/>
            <person name="Machida M."/>
            <person name="Baker S.E."/>
            <person name="Andersen M.R."/>
            <person name="Cantor M.N."/>
            <person name="Hua S.X."/>
        </authorList>
    </citation>
    <scope>NUCLEOTIDE SEQUENCE [LARGE SCALE GENOMIC DNA]</scope>
    <source>
        <strain evidence="11 12">CBS 119388</strain>
    </source>
</reference>
<evidence type="ECO:0000256" key="1">
    <source>
        <dbReference type="ARBA" id="ARBA00004370"/>
    </source>
</evidence>
<feature type="chain" id="PRO_5025024937" description="Cellobiose dehydrogenase cytochrome domain-containing protein" evidence="8">
    <location>
        <begin position="23"/>
        <end position="403"/>
    </location>
</feature>
<evidence type="ECO:0000256" key="8">
    <source>
        <dbReference type="SAM" id="SignalP"/>
    </source>
</evidence>
<dbReference type="EMBL" id="ML736882">
    <property type="protein sequence ID" value="KAE8397695.1"/>
    <property type="molecule type" value="Genomic_DNA"/>
</dbReference>
<dbReference type="Pfam" id="PF03188">
    <property type="entry name" value="Cytochrom_B561"/>
    <property type="match status" value="1"/>
</dbReference>
<name>A0A5N7CU39_9EURO</name>
<dbReference type="CDD" id="cd09630">
    <property type="entry name" value="CDH_like_cytochrome"/>
    <property type="match status" value="1"/>
</dbReference>
<feature type="transmembrane region" description="Helical" evidence="7">
    <location>
        <begin position="358"/>
        <end position="381"/>
    </location>
</feature>
<keyword evidence="3 7" id="KW-0812">Transmembrane</keyword>
<evidence type="ECO:0008006" key="13">
    <source>
        <dbReference type="Google" id="ProtNLM"/>
    </source>
</evidence>
<dbReference type="SUPFAM" id="SSF49344">
    <property type="entry name" value="CBD9-like"/>
    <property type="match status" value="1"/>
</dbReference>
<sequence length="403" mass="42771">MRFHFAVKLCAAALESASMTLGQRPTTFSPVGQDEVFFSIAIPDTTAHSGSGPIFFQVKAPSTLQWVGLGQGSQMAGANMFILHSTSSTNVALSPRSGEGHFPPVYNPDSRISLLEGSGIQDGTMTANALCENCNEWQGGSMDPSSSSTQWIYAYKEGPPLNSDSATVTIQRHDGRGGATVDLSRAMTSSDNPFLEYDPAVDSSNVTGFPGVSPGTSMLIAHGVIMAIAFVLLFPSFALLVPLPWPLSITKVHAPLQILALALAVAGMGVGIRLVIDKKLIMSAHPVIGIIVMALLVLFQPMLGFLQHRHFHRSGEKGIFAYIHRWLGRSMMILGIVNGGLGFRLAGVGNPSTPRGAMIAYSVIAGVVGSAYIGVLLLAAVRGGARRQERRVLKHEPRGHAGM</sequence>
<keyword evidence="5 7" id="KW-1133">Transmembrane helix</keyword>
<dbReference type="Proteomes" id="UP000325579">
    <property type="component" value="Unassembled WGS sequence"/>
</dbReference>
<feature type="transmembrane region" description="Helical" evidence="7">
    <location>
        <begin position="288"/>
        <end position="306"/>
    </location>
</feature>
<organism evidence="11 12">
    <name type="scientific">Aspergillus pseudonomiae</name>
    <dbReference type="NCBI Taxonomy" id="1506151"/>
    <lineage>
        <taxon>Eukaryota</taxon>
        <taxon>Fungi</taxon>
        <taxon>Dikarya</taxon>
        <taxon>Ascomycota</taxon>
        <taxon>Pezizomycotina</taxon>
        <taxon>Eurotiomycetes</taxon>
        <taxon>Eurotiomycetidae</taxon>
        <taxon>Eurotiales</taxon>
        <taxon>Aspergillaceae</taxon>
        <taxon>Aspergillus</taxon>
        <taxon>Aspergillus subgen. Circumdati</taxon>
    </lineage>
</organism>
<dbReference type="PANTHER" id="PTHR47797">
    <property type="entry name" value="DEHYDROGENASE, PUTATIVE (AFU_ORTHOLOGUE AFUA_8G05805)-RELATED"/>
    <property type="match status" value="1"/>
</dbReference>
<evidence type="ECO:0000256" key="2">
    <source>
        <dbReference type="ARBA" id="ARBA00022448"/>
    </source>
</evidence>
<evidence type="ECO:0000256" key="3">
    <source>
        <dbReference type="ARBA" id="ARBA00022692"/>
    </source>
</evidence>
<feature type="transmembrane region" description="Helical" evidence="7">
    <location>
        <begin position="219"/>
        <end position="243"/>
    </location>
</feature>
<dbReference type="PANTHER" id="PTHR47797:SF1">
    <property type="entry name" value="CYTOCHROME B561 DOMAIN-CONTAINING PROTEIN-RELATED"/>
    <property type="match status" value="1"/>
</dbReference>
<dbReference type="Gene3D" id="1.20.120.1770">
    <property type="match status" value="1"/>
</dbReference>
<keyword evidence="6 7" id="KW-0472">Membrane</keyword>
<evidence type="ECO:0000313" key="12">
    <source>
        <dbReference type="Proteomes" id="UP000325579"/>
    </source>
</evidence>
<accession>A0A5N7CU39</accession>
<evidence type="ECO:0000259" key="10">
    <source>
        <dbReference type="SMART" id="SM00665"/>
    </source>
</evidence>
<dbReference type="GeneID" id="43668428"/>
<keyword evidence="8" id="KW-0732">Signal</keyword>
<gene>
    <name evidence="11" type="ORF">BDV37DRAFT_265060</name>
</gene>
<dbReference type="SMART" id="SM00664">
    <property type="entry name" value="DoH"/>
    <property type="match status" value="1"/>
</dbReference>
<keyword evidence="4" id="KW-0249">Electron transport</keyword>
<feature type="transmembrane region" description="Helical" evidence="7">
    <location>
        <begin position="255"/>
        <end position="276"/>
    </location>
</feature>
<evidence type="ECO:0000313" key="11">
    <source>
        <dbReference type="EMBL" id="KAE8397695.1"/>
    </source>
</evidence>
<dbReference type="CDD" id="cd08760">
    <property type="entry name" value="Cyt_b561_FRRS1_like"/>
    <property type="match status" value="1"/>
</dbReference>
<dbReference type="InterPro" id="IPR015920">
    <property type="entry name" value="Cellobiose_DH-like_cyt"/>
</dbReference>
<dbReference type="OrthoDB" id="19261at2759"/>
<dbReference type="AlphaFoldDB" id="A0A5N7CU39"/>
<feature type="transmembrane region" description="Helical" evidence="7">
    <location>
        <begin position="326"/>
        <end position="346"/>
    </location>
</feature>
<proteinExistence type="predicted"/>
<dbReference type="RefSeq" id="XP_031935014.1">
    <property type="nucleotide sequence ID" value="XM_032083737.1"/>
</dbReference>
<evidence type="ECO:0000259" key="9">
    <source>
        <dbReference type="SMART" id="SM00664"/>
    </source>
</evidence>
<dbReference type="SMART" id="SM00665">
    <property type="entry name" value="B561"/>
    <property type="match status" value="1"/>
</dbReference>